<evidence type="ECO:0000256" key="1">
    <source>
        <dbReference type="ARBA" id="ARBA00008571"/>
    </source>
</evidence>
<dbReference type="PANTHER" id="PTHR12469:SF2">
    <property type="entry name" value="SUCCINATE DEHYDROGENASE ASSEMBLY FACTOR 2, MITOCHONDRIAL"/>
    <property type="match status" value="1"/>
</dbReference>
<dbReference type="PANTHER" id="PTHR12469">
    <property type="entry name" value="PROTEIN EMI5 HOMOLOG, MITOCHONDRIAL"/>
    <property type="match status" value="1"/>
</dbReference>
<dbReference type="Gene3D" id="1.10.150.250">
    <property type="entry name" value="Flavinator of succinate dehydrogenase"/>
    <property type="match status" value="1"/>
</dbReference>
<evidence type="ECO:0000313" key="5">
    <source>
        <dbReference type="Proteomes" id="UP001156694"/>
    </source>
</evidence>
<gene>
    <name evidence="4" type="ORF">GCM10007939_03980</name>
</gene>
<evidence type="ECO:0000256" key="3">
    <source>
        <dbReference type="ARBA" id="ARBA00023186"/>
    </source>
</evidence>
<dbReference type="InterPro" id="IPR036714">
    <property type="entry name" value="SDH_sf"/>
</dbReference>
<dbReference type="RefSeq" id="WP_284375689.1">
    <property type="nucleotide sequence ID" value="NZ_BSNN01000002.1"/>
</dbReference>
<protein>
    <recommendedName>
        <fullName evidence="2">FAD assembly factor SdhE</fullName>
    </recommendedName>
</protein>
<dbReference type="Proteomes" id="UP001156694">
    <property type="component" value="Unassembled WGS sequence"/>
</dbReference>
<accession>A0ABQ5VRR7</accession>
<dbReference type="InterPro" id="IPR005631">
    <property type="entry name" value="SDH"/>
</dbReference>
<comment type="similarity">
    <text evidence="1">Belongs to the SdhE FAD assembly factor family.</text>
</comment>
<keyword evidence="3" id="KW-0143">Chaperone</keyword>
<sequence length="90" mass="10681">MTDPTETHETRLKRLRLRSWRRGIKEMDLILGGFADHKMASLSVAELDEHEIMMSEHDHDLYMWISEQQPAPIELASALDRVRRYFLETK</sequence>
<dbReference type="SUPFAM" id="SSF109910">
    <property type="entry name" value="YgfY-like"/>
    <property type="match status" value="1"/>
</dbReference>
<reference evidence="5" key="1">
    <citation type="journal article" date="2019" name="Int. J. Syst. Evol. Microbiol.">
        <title>The Global Catalogue of Microorganisms (GCM) 10K type strain sequencing project: providing services to taxonomists for standard genome sequencing and annotation.</title>
        <authorList>
            <consortium name="The Broad Institute Genomics Platform"/>
            <consortium name="The Broad Institute Genome Sequencing Center for Infectious Disease"/>
            <person name="Wu L."/>
            <person name="Ma J."/>
        </authorList>
    </citation>
    <scope>NUCLEOTIDE SEQUENCE [LARGE SCALE GENOMIC DNA]</scope>
    <source>
        <strain evidence="5">NBRC 110140</strain>
    </source>
</reference>
<evidence type="ECO:0000313" key="4">
    <source>
        <dbReference type="EMBL" id="GLQ34115.1"/>
    </source>
</evidence>
<name>A0ABQ5VRR7_9RHOB</name>
<keyword evidence="5" id="KW-1185">Reference proteome</keyword>
<dbReference type="Pfam" id="PF03937">
    <property type="entry name" value="Sdh5"/>
    <property type="match status" value="1"/>
</dbReference>
<evidence type="ECO:0000256" key="2">
    <source>
        <dbReference type="ARBA" id="ARBA00019418"/>
    </source>
</evidence>
<proteinExistence type="inferred from homology"/>
<comment type="caution">
    <text evidence="4">The sequence shown here is derived from an EMBL/GenBank/DDBJ whole genome shotgun (WGS) entry which is preliminary data.</text>
</comment>
<organism evidence="4 5">
    <name type="scientific">Amylibacter marinus</name>
    <dbReference type="NCBI Taxonomy" id="1475483"/>
    <lineage>
        <taxon>Bacteria</taxon>
        <taxon>Pseudomonadati</taxon>
        <taxon>Pseudomonadota</taxon>
        <taxon>Alphaproteobacteria</taxon>
        <taxon>Rhodobacterales</taxon>
        <taxon>Paracoccaceae</taxon>
        <taxon>Amylibacter</taxon>
    </lineage>
</organism>
<dbReference type="EMBL" id="BSNN01000002">
    <property type="protein sequence ID" value="GLQ34115.1"/>
    <property type="molecule type" value="Genomic_DNA"/>
</dbReference>